<accession>A0ABW4LNX3</accession>
<dbReference type="Proteomes" id="UP001597214">
    <property type="component" value="Unassembled WGS sequence"/>
</dbReference>
<evidence type="ECO:0000313" key="2">
    <source>
        <dbReference type="EMBL" id="MFD1736181.1"/>
    </source>
</evidence>
<organism evidence="2 3">
    <name type="scientific">Bacillus salitolerans</name>
    <dbReference type="NCBI Taxonomy" id="1437434"/>
    <lineage>
        <taxon>Bacteria</taxon>
        <taxon>Bacillati</taxon>
        <taxon>Bacillota</taxon>
        <taxon>Bacilli</taxon>
        <taxon>Bacillales</taxon>
        <taxon>Bacillaceae</taxon>
        <taxon>Bacillus</taxon>
    </lineage>
</organism>
<gene>
    <name evidence="2" type="ORF">ACFSCX_06340</name>
</gene>
<protein>
    <recommendedName>
        <fullName evidence="4">FbpB family small basic protein</fullName>
    </recommendedName>
</protein>
<evidence type="ECO:0000313" key="3">
    <source>
        <dbReference type="Proteomes" id="UP001597214"/>
    </source>
</evidence>
<sequence>MTPKKVIDLRTKSRPVEVKSQSEIIEERRKKPREKIESVKRNGRLS</sequence>
<keyword evidence="3" id="KW-1185">Reference proteome</keyword>
<dbReference type="EMBL" id="JBHUEM010000005">
    <property type="protein sequence ID" value="MFD1736181.1"/>
    <property type="molecule type" value="Genomic_DNA"/>
</dbReference>
<name>A0ABW4LNX3_9BACI</name>
<feature type="region of interest" description="Disordered" evidence="1">
    <location>
        <begin position="1"/>
        <end position="46"/>
    </location>
</feature>
<evidence type="ECO:0000256" key="1">
    <source>
        <dbReference type="SAM" id="MobiDB-lite"/>
    </source>
</evidence>
<proteinExistence type="predicted"/>
<feature type="compositionally biased region" description="Basic and acidic residues" evidence="1">
    <location>
        <begin position="25"/>
        <end position="40"/>
    </location>
</feature>
<evidence type="ECO:0008006" key="4">
    <source>
        <dbReference type="Google" id="ProtNLM"/>
    </source>
</evidence>
<reference evidence="3" key="1">
    <citation type="journal article" date="2019" name="Int. J. Syst. Evol. Microbiol.">
        <title>The Global Catalogue of Microorganisms (GCM) 10K type strain sequencing project: providing services to taxonomists for standard genome sequencing and annotation.</title>
        <authorList>
            <consortium name="The Broad Institute Genomics Platform"/>
            <consortium name="The Broad Institute Genome Sequencing Center for Infectious Disease"/>
            <person name="Wu L."/>
            <person name="Ma J."/>
        </authorList>
    </citation>
    <scope>NUCLEOTIDE SEQUENCE [LARGE SCALE GENOMIC DNA]</scope>
    <source>
        <strain evidence="3">CCUG 49339</strain>
    </source>
</reference>
<dbReference type="RefSeq" id="WP_377927328.1">
    <property type="nucleotide sequence ID" value="NZ_JBHUEM010000005.1"/>
</dbReference>
<comment type="caution">
    <text evidence="2">The sequence shown here is derived from an EMBL/GenBank/DDBJ whole genome shotgun (WGS) entry which is preliminary data.</text>
</comment>
<feature type="compositionally biased region" description="Basic and acidic residues" evidence="1">
    <location>
        <begin position="1"/>
        <end position="17"/>
    </location>
</feature>